<protein>
    <submittedName>
        <fullName evidence="3">Uncharacterized protein</fullName>
    </submittedName>
</protein>
<name>A0A1H6M2L0_9GAMM</name>
<keyword evidence="2" id="KW-0472">Membrane</keyword>
<evidence type="ECO:0000256" key="1">
    <source>
        <dbReference type="SAM" id="MobiDB-lite"/>
    </source>
</evidence>
<dbReference type="OrthoDB" id="6271946at2"/>
<keyword evidence="2" id="KW-1133">Transmembrane helix</keyword>
<dbReference type="AlphaFoldDB" id="A0A1H6M2L0"/>
<dbReference type="STRING" id="173990.SAMN05660691_02172"/>
<keyword evidence="4" id="KW-1185">Reference proteome</keyword>
<proteinExistence type="predicted"/>
<keyword evidence="2" id="KW-0812">Transmembrane</keyword>
<feature type="compositionally biased region" description="Low complexity" evidence="1">
    <location>
        <begin position="16"/>
        <end position="27"/>
    </location>
</feature>
<gene>
    <name evidence="3" type="ORF">SAMN05660691_02172</name>
</gene>
<dbReference type="EMBL" id="FNXF01000007">
    <property type="protein sequence ID" value="SEH92197.1"/>
    <property type="molecule type" value="Genomic_DNA"/>
</dbReference>
<evidence type="ECO:0000313" key="3">
    <source>
        <dbReference type="EMBL" id="SEH92197.1"/>
    </source>
</evidence>
<reference evidence="4" key="1">
    <citation type="submission" date="2016-10" db="EMBL/GenBank/DDBJ databases">
        <authorList>
            <person name="Varghese N."/>
            <person name="Submissions S."/>
        </authorList>
    </citation>
    <scope>NUCLEOTIDE SEQUENCE [LARGE SCALE GENOMIC DNA]</scope>
    <source>
        <strain evidence="4">DSM 17616</strain>
    </source>
</reference>
<evidence type="ECO:0000256" key="2">
    <source>
        <dbReference type="SAM" id="Phobius"/>
    </source>
</evidence>
<feature type="region of interest" description="Disordered" evidence="1">
    <location>
        <begin position="1"/>
        <end position="31"/>
    </location>
</feature>
<feature type="transmembrane region" description="Helical" evidence="2">
    <location>
        <begin position="114"/>
        <end position="133"/>
    </location>
</feature>
<feature type="transmembrane region" description="Helical" evidence="2">
    <location>
        <begin position="78"/>
        <end position="108"/>
    </location>
</feature>
<evidence type="ECO:0000313" key="4">
    <source>
        <dbReference type="Proteomes" id="UP000199371"/>
    </source>
</evidence>
<dbReference type="RefSeq" id="WP_092793160.1">
    <property type="nucleotide sequence ID" value="NZ_FNXF01000007.1"/>
</dbReference>
<sequence length="167" mass="18377">MQNREASGAPSGAPDQAAEQQQAASEQAKQKKPLVEQTLDQLAEMAALGLSVKQRYIGQVKLAGKTAKAEWQLTARSLTIAAALVVCFGAGIILLWCSILLLLGYLLFQLISSILITAAALLLLQFALLFWCWRSLSHLLSQVGFSHTWQQCRRLFFVSEEEDKDAD</sequence>
<organism evidence="3 4">
    <name type="scientific">Rheinheimera pacifica</name>
    <dbReference type="NCBI Taxonomy" id="173990"/>
    <lineage>
        <taxon>Bacteria</taxon>
        <taxon>Pseudomonadati</taxon>
        <taxon>Pseudomonadota</taxon>
        <taxon>Gammaproteobacteria</taxon>
        <taxon>Chromatiales</taxon>
        <taxon>Chromatiaceae</taxon>
        <taxon>Rheinheimera</taxon>
    </lineage>
</organism>
<dbReference type="Proteomes" id="UP000199371">
    <property type="component" value="Unassembled WGS sequence"/>
</dbReference>
<accession>A0A1H6M2L0</accession>